<feature type="region of interest" description="Disordered" evidence="1">
    <location>
        <begin position="303"/>
        <end position="355"/>
    </location>
</feature>
<dbReference type="Proteomes" id="UP001521785">
    <property type="component" value="Unassembled WGS sequence"/>
</dbReference>
<feature type="compositionally biased region" description="Low complexity" evidence="1">
    <location>
        <begin position="139"/>
        <end position="152"/>
    </location>
</feature>
<organism evidence="2 3">
    <name type="scientific">Paraconiothyrium brasiliense</name>
    <dbReference type="NCBI Taxonomy" id="300254"/>
    <lineage>
        <taxon>Eukaryota</taxon>
        <taxon>Fungi</taxon>
        <taxon>Dikarya</taxon>
        <taxon>Ascomycota</taxon>
        <taxon>Pezizomycotina</taxon>
        <taxon>Dothideomycetes</taxon>
        <taxon>Pleosporomycetidae</taxon>
        <taxon>Pleosporales</taxon>
        <taxon>Massarineae</taxon>
        <taxon>Didymosphaeriaceae</taxon>
        <taxon>Paraconiothyrium</taxon>
    </lineage>
</organism>
<keyword evidence="3" id="KW-1185">Reference proteome</keyword>
<feature type="compositionally biased region" description="Basic residues" evidence="1">
    <location>
        <begin position="342"/>
        <end position="352"/>
    </location>
</feature>
<feature type="compositionally biased region" description="Basic and acidic residues" evidence="1">
    <location>
        <begin position="545"/>
        <end position="605"/>
    </location>
</feature>
<accession>A0ABR3SAK2</accession>
<feature type="compositionally biased region" description="Polar residues" evidence="1">
    <location>
        <begin position="54"/>
        <end position="64"/>
    </location>
</feature>
<comment type="caution">
    <text evidence="2">The sequence shown here is derived from an EMBL/GenBank/DDBJ whole genome shotgun (WGS) entry which is preliminary data.</text>
</comment>
<gene>
    <name evidence="2" type="ORF">SLS60_001429</name>
</gene>
<feature type="region of interest" description="Disordered" evidence="1">
    <location>
        <begin position="104"/>
        <end position="159"/>
    </location>
</feature>
<feature type="region of interest" description="Disordered" evidence="1">
    <location>
        <begin position="36"/>
        <end position="64"/>
    </location>
</feature>
<evidence type="ECO:0000313" key="2">
    <source>
        <dbReference type="EMBL" id="KAL1613197.1"/>
    </source>
</evidence>
<reference evidence="2 3" key="1">
    <citation type="submission" date="2024-02" db="EMBL/GenBank/DDBJ databases">
        <title>De novo assembly and annotation of 12 fungi associated with fruit tree decline syndrome in Ontario, Canada.</title>
        <authorList>
            <person name="Sulman M."/>
            <person name="Ellouze W."/>
            <person name="Ilyukhin E."/>
        </authorList>
    </citation>
    <scope>NUCLEOTIDE SEQUENCE [LARGE SCALE GENOMIC DNA]</scope>
    <source>
        <strain evidence="2 3">M42-189</strain>
    </source>
</reference>
<feature type="compositionally biased region" description="Acidic residues" evidence="1">
    <location>
        <begin position="319"/>
        <end position="337"/>
    </location>
</feature>
<evidence type="ECO:0000256" key="1">
    <source>
        <dbReference type="SAM" id="MobiDB-lite"/>
    </source>
</evidence>
<sequence>MSGFNDHNDFNGLDPYGNPADEDFANLASIARGLNGAQPSPFFEGNGAAGQYYNGESSAAGQFYNGESSAAGQYYDKEPSASGQYYNGESSRSSGAGFDNIDFSLSSGPLDEQEDLSSSLGFAGPGAASSPVQAISDNPSGAAPTEPSSPTSPNIPIPPLSEYAQRFLDSLPENIRWSVGQDRQLDRMIQENPHYIPTFNPEAAINMTARDVVNSVSGPMPSAVVDDNEHLEALRDELGLDFHNMTCEELAEMGHDYLDMIVRRAEIADTLAQYQYEPEVGPETVATILPDLALSIEKNPDVLSDYQTPYKKGDAKADDEVDEEADGPEEEEEDEEAEATKTKGKGKGKKKGKGDSKYFPRKVQYAPYRYMFKTGEEARAHRKKVRHPAKIAKDIDHVQKYGRYYWTKRIYEAMINIDLIFDNKGSSIATNFSKLHHFKEEDLEATAHHIFDAAINVHRVGWYGYDYNRRAFVRGKMKDIFHESIEGRLERICGILKHCKAIVNDCVQGGDVLLQTVDNPIYRASTKFSNNKGNKHRAGRLALQETDRQRERRLAREAAAKARAEEKARKAAEKQAEKERKEAEKQAEKERKQAEKDAAAAERMAKGKGKARA</sequence>
<protein>
    <submittedName>
        <fullName evidence="2">Uncharacterized protein</fullName>
    </submittedName>
</protein>
<dbReference type="EMBL" id="JAKJXO020000001">
    <property type="protein sequence ID" value="KAL1613197.1"/>
    <property type="molecule type" value="Genomic_DNA"/>
</dbReference>
<evidence type="ECO:0000313" key="3">
    <source>
        <dbReference type="Proteomes" id="UP001521785"/>
    </source>
</evidence>
<proteinExistence type="predicted"/>
<name>A0ABR3SAK2_9PLEO</name>
<feature type="region of interest" description="Disordered" evidence="1">
    <location>
        <begin position="526"/>
        <end position="613"/>
    </location>
</feature>